<keyword evidence="2" id="KW-0472">Membrane</keyword>
<feature type="transmembrane region" description="Helical" evidence="2">
    <location>
        <begin position="27"/>
        <end position="44"/>
    </location>
</feature>
<evidence type="ECO:0000313" key="3">
    <source>
        <dbReference type="EMBL" id="ACB76724.1"/>
    </source>
</evidence>
<dbReference type="AlphaFoldDB" id="B1ZV57"/>
<reference evidence="3 4" key="1">
    <citation type="journal article" date="2011" name="J. Bacteriol.">
        <title>Genome sequence of the verrucomicrobium Opitutus terrae PB90-1, an abundant inhabitant of rice paddy soil ecosystems.</title>
        <authorList>
            <person name="van Passel M.W."/>
            <person name="Kant R."/>
            <person name="Palva A."/>
            <person name="Copeland A."/>
            <person name="Lucas S."/>
            <person name="Lapidus A."/>
            <person name="Glavina del Rio T."/>
            <person name="Pitluck S."/>
            <person name="Goltsman E."/>
            <person name="Clum A."/>
            <person name="Sun H."/>
            <person name="Schmutz J."/>
            <person name="Larimer F.W."/>
            <person name="Land M.L."/>
            <person name="Hauser L."/>
            <person name="Kyrpides N."/>
            <person name="Mikhailova N."/>
            <person name="Richardson P.P."/>
            <person name="Janssen P.H."/>
            <person name="de Vos W.M."/>
            <person name="Smidt H."/>
        </authorList>
    </citation>
    <scope>NUCLEOTIDE SEQUENCE [LARGE SCALE GENOMIC DNA]</scope>
    <source>
        <strain evidence="4">DSM 11246 / JCM 15787 / PB90-1</strain>
    </source>
</reference>
<dbReference type="KEGG" id="ote:Oter_3447"/>
<evidence type="ECO:0000256" key="2">
    <source>
        <dbReference type="SAM" id="Phobius"/>
    </source>
</evidence>
<evidence type="ECO:0000256" key="1">
    <source>
        <dbReference type="SAM" id="MobiDB-lite"/>
    </source>
</evidence>
<dbReference type="EMBL" id="CP001032">
    <property type="protein sequence ID" value="ACB76724.1"/>
    <property type="molecule type" value="Genomic_DNA"/>
</dbReference>
<dbReference type="Proteomes" id="UP000007013">
    <property type="component" value="Chromosome"/>
</dbReference>
<proteinExistence type="predicted"/>
<evidence type="ECO:0000313" key="4">
    <source>
        <dbReference type="Proteomes" id="UP000007013"/>
    </source>
</evidence>
<feature type="region of interest" description="Disordered" evidence="1">
    <location>
        <begin position="62"/>
        <end position="120"/>
    </location>
</feature>
<keyword evidence="2" id="KW-0812">Transmembrane</keyword>
<sequence length="120" mass="12925">MPENKLIDPDTAATAGRQLIDTALQRNPVIAIATALVVPLLSLFRRRGRTAASVEKMKLESYRYQPVDSTGRAGTAPGNRQVGHSMGSRGSQEGFPSSECDPRTRCPTPQPAQKGGRRHG</sequence>
<protein>
    <submittedName>
        <fullName evidence="3">Uncharacterized protein</fullName>
    </submittedName>
</protein>
<gene>
    <name evidence="3" type="ordered locus">Oter_3447</name>
</gene>
<dbReference type="HOGENOM" id="CLU_2047306_0_0_0"/>
<accession>B1ZV57</accession>
<keyword evidence="2" id="KW-1133">Transmembrane helix</keyword>
<dbReference type="RefSeq" id="WP_012376253.1">
    <property type="nucleotide sequence ID" value="NC_010571.1"/>
</dbReference>
<keyword evidence="4" id="KW-1185">Reference proteome</keyword>
<name>B1ZV57_OPITP</name>
<organism evidence="3 4">
    <name type="scientific">Opitutus terrae (strain DSM 11246 / JCM 15787 / PB90-1)</name>
    <dbReference type="NCBI Taxonomy" id="452637"/>
    <lineage>
        <taxon>Bacteria</taxon>
        <taxon>Pseudomonadati</taxon>
        <taxon>Verrucomicrobiota</taxon>
        <taxon>Opitutia</taxon>
        <taxon>Opitutales</taxon>
        <taxon>Opitutaceae</taxon>
        <taxon>Opitutus</taxon>
    </lineage>
</organism>